<dbReference type="PROSITE" id="PS50956">
    <property type="entry name" value="HTH_ASNC_2"/>
    <property type="match status" value="1"/>
</dbReference>
<keyword evidence="2" id="KW-0238">DNA-binding</keyword>
<evidence type="ECO:0000259" key="4">
    <source>
        <dbReference type="PROSITE" id="PS50956"/>
    </source>
</evidence>
<evidence type="ECO:0000313" key="6">
    <source>
        <dbReference type="Proteomes" id="UP000831607"/>
    </source>
</evidence>
<dbReference type="Gene3D" id="3.30.70.920">
    <property type="match status" value="1"/>
</dbReference>
<dbReference type="PANTHER" id="PTHR30154:SF34">
    <property type="entry name" value="TRANSCRIPTIONAL REGULATOR AZLB"/>
    <property type="match status" value="1"/>
</dbReference>
<proteinExistence type="predicted"/>
<evidence type="ECO:0000256" key="1">
    <source>
        <dbReference type="ARBA" id="ARBA00023015"/>
    </source>
</evidence>
<dbReference type="InterPro" id="IPR036390">
    <property type="entry name" value="WH_DNA-bd_sf"/>
</dbReference>
<keyword evidence="3" id="KW-0804">Transcription</keyword>
<dbReference type="InterPro" id="IPR000485">
    <property type="entry name" value="AsnC-type_HTH_dom"/>
</dbReference>
<dbReference type="InterPro" id="IPR036388">
    <property type="entry name" value="WH-like_DNA-bd_sf"/>
</dbReference>
<evidence type="ECO:0000256" key="2">
    <source>
        <dbReference type="ARBA" id="ARBA00023125"/>
    </source>
</evidence>
<dbReference type="InterPro" id="IPR019888">
    <property type="entry name" value="Tscrpt_reg_AsnC-like"/>
</dbReference>
<keyword evidence="1" id="KW-0805">Transcription regulation</keyword>
<keyword evidence="6" id="KW-1185">Reference proteome</keyword>
<dbReference type="EMBL" id="CP063982">
    <property type="protein sequence ID" value="UOD50528.1"/>
    <property type="molecule type" value="Genomic_DNA"/>
</dbReference>
<dbReference type="Pfam" id="PF13404">
    <property type="entry name" value="HTH_AsnC-type"/>
    <property type="match status" value="1"/>
</dbReference>
<dbReference type="SUPFAM" id="SSF54909">
    <property type="entry name" value="Dimeric alpha+beta barrel"/>
    <property type="match status" value="1"/>
</dbReference>
<dbReference type="PANTHER" id="PTHR30154">
    <property type="entry name" value="LEUCINE-RESPONSIVE REGULATORY PROTEIN"/>
    <property type="match status" value="1"/>
</dbReference>
<accession>A0ABY4AKB4</accession>
<organism evidence="5 6">
    <name type="scientific">Orrella daihaiensis</name>
    <dbReference type="NCBI Taxonomy" id="2782176"/>
    <lineage>
        <taxon>Bacteria</taxon>
        <taxon>Pseudomonadati</taxon>
        <taxon>Pseudomonadota</taxon>
        <taxon>Betaproteobacteria</taxon>
        <taxon>Burkholderiales</taxon>
        <taxon>Alcaligenaceae</taxon>
        <taxon>Orrella</taxon>
    </lineage>
</organism>
<dbReference type="PRINTS" id="PR00033">
    <property type="entry name" value="HTHASNC"/>
</dbReference>
<dbReference type="InterPro" id="IPR019887">
    <property type="entry name" value="Tscrpt_reg_AsnC/Lrp_C"/>
</dbReference>
<sequence length="152" mass="16771">MKIDQIDRQILRELQINADLTNEALGQRIHLSPATCQRRVRRLKEMGAIEKVVAIVNPQAVGQPLLALVEITLGSQTVESLTAFESIASASGFVQQCYQVSTGPDFILVLALPDMQAYHELASNLFTVSNGVRNVRSFFTVLRSKFTTSIPV</sequence>
<feature type="domain" description="HTH asnC-type" evidence="4">
    <location>
        <begin position="3"/>
        <end position="64"/>
    </location>
</feature>
<dbReference type="Pfam" id="PF01037">
    <property type="entry name" value="AsnC_trans_reg"/>
    <property type="match status" value="1"/>
</dbReference>
<gene>
    <name evidence="5" type="ORF">DHf2319_00885</name>
</gene>
<dbReference type="Proteomes" id="UP000831607">
    <property type="component" value="Chromosome"/>
</dbReference>
<reference evidence="5 6" key="1">
    <citation type="submission" date="2020-11" db="EMBL/GenBank/DDBJ databases">
        <title>Algicoccus daihaiensis sp.nov., isolated from Daihai Lake in Inner Mongolia.</title>
        <authorList>
            <person name="Kai J."/>
        </authorList>
    </citation>
    <scope>NUCLEOTIDE SEQUENCE [LARGE SCALE GENOMIC DNA]</scope>
    <source>
        <strain evidence="6">f23</strain>
    </source>
</reference>
<dbReference type="RefSeq" id="WP_243478932.1">
    <property type="nucleotide sequence ID" value="NZ_CP063982.1"/>
</dbReference>
<evidence type="ECO:0000256" key="3">
    <source>
        <dbReference type="ARBA" id="ARBA00023163"/>
    </source>
</evidence>
<evidence type="ECO:0000313" key="5">
    <source>
        <dbReference type="EMBL" id="UOD50528.1"/>
    </source>
</evidence>
<dbReference type="SMART" id="SM00344">
    <property type="entry name" value="HTH_ASNC"/>
    <property type="match status" value="1"/>
</dbReference>
<dbReference type="SUPFAM" id="SSF46785">
    <property type="entry name" value="Winged helix' DNA-binding domain"/>
    <property type="match status" value="1"/>
</dbReference>
<protein>
    <submittedName>
        <fullName evidence="5">Lrp/AsnC family transcriptional regulator</fullName>
    </submittedName>
</protein>
<dbReference type="InterPro" id="IPR011008">
    <property type="entry name" value="Dimeric_a/b-barrel"/>
</dbReference>
<dbReference type="Gene3D" id="1.10.10.10">
    <property type="entry name" value="Winged helix-like DNA-binding domain superfamily/Winged helix DNA-binding domain"/>
    <property type="match status" value="1"/>
</dbReference>
<name>A0ABY4AKB4_9BURK</name>